<reference evidence="1 2" key="1">
    <citation type="journal article" date="2009" name="BMC Evol. Biol.">
        <title>Genomic taxonomy of Vibrios.</title>
        <authorList>
            <person name="Thompson C.C."/>
            <person name="Vicente A.C."/>
            <person name="Souza R.C."/>
            <person name="Vasconcelos A.T."/>
            <person name="Vesth T."/>
            <person name="Alves N.Jr."/>
            <person name="Ussery D.W."/>
            <person name="Iida T."/>
            <person name="Thompson F.L."/>
        </authorList>
    </citation>
    <scope>NUCLEOTIDE SEQUENCE [LARGE SCALE GENOMIC DNA]</scope>
    <source>
        <strain evidence="1 2">VM603</strain>
    </source>
</reference>
<evidence type="ECO:0000313" key="1">
    <source>
        <dbReference type="EMBL" id="EEW06186.1"/>
    </source>
</evidence>
<dbReference type="AlphaFoldDB" id="D2YGD4"/>
<gene>
    <name evidence="1" type="ORF">VMB_25810</name>
</gene>
<dbReference type="Proteomes" id="UP000004827">
    <property type="component" value="Unassembled WGS sequence"/>
</dbReference>
<evidence type="ECO:0000313" key="2">
    <source>
        <dbReference type="Proteomes" id="UP000004827"/>
    </source>
</evidence>
<name>D2YGD4_VIBMI</name>
<dbReference type="EMBL" id="ACYU01000121">
    <property type="protein sequence ID" value="EEW06186.1"/>
    <property type="molecule type" value="Genomic_DNA"/>
</dbReference>
<accession>D2YGD4</accession>
<comment type="caution">
    <text evidence="1">The sequence shown here is derived from an EMBL/GenBank/DDBJ whole genome shotgun (WGS) entry which is preliminary data.</text>
</comment>
<sequence length="82" mass="9310">MVESVECLAVSKSLKTIKPRCFNVVGCSTRKVWFHKGRIIAESVFSLSRTLNRGQLNLDRFEFWQPTSQLLALDVCLCDAFA</sequence>
<organism evidence="1 2">
    <name type="scientific">Vibrio mimicus VM603</name>
    <dbReference type="NCBI Taxonomy" id="671074"/>
    <lineage>
        <taxon>Bacteria</taxon>
        <taxon>Pseudomonadati</taxon>
        <taxon>Pseudomonadota</taxon>
        <taxon>Gammaproteobacteria</taxon>
        <taxon>Vibrionales</taxon>
        <taxon>Vibrionaceae</taxon>
        <taxon>Vibrio</taxon>
    </lineage>
</organism>
<evidence type="ECO:0008006" key="3">
    <source>
        <dbReference type="Google" id="ProtNLM"/>
    </source>
</evidence>
<dbReference type="Pfam" id="PF04875">
    <property type="entry name" value="DUF645"/>
    <property type="match status" value="1"/>
</dbReference>
<proteinExistence type="predicted"/>
<dbReference type="InterPro" id="IPR006959">
    <property type="entry name" value="DUF645"/>
</dbReference>
<protein>
    <recommendedName>
        <fullName evidence="3">DUF645 domain-containing protein</fullName>
    </recommendedName>
</protein>